<reference evidence="2 3" key="1">
    <citation type="journal article" date="2023" name="Arcadia Sci">
        <title>De novo assembly of a long-read Amblyomma americanum tick genome.</title>
        <authorList>
            <person name="Chou S."/>
            <person name="Poskanzer K.E."/>
            <person name="Rollins M."/>
            <person name="Thuy-Boun P.S."/>
        </authorList>
    </citation>
    <scope>NUCLEOTIDE SEQUENCE [LARGE SCALE GENOMIC DNA]</scope>
    <source>
        <strain evidence="2">F_SG_1</strain>
        <tissue evidence="2">Salivary glands</tissue>
    </source>
</reference>
<proteinExistence type="predicted"/>
<organism evidence="2 3">
    <name type="scientific">Amblyomma americanum</name>
    <name type="common">Lone star tick</name>
    <dbReference type="NCBI Taxonomy" id="6943"/>
    <lineage>
        <taxon>Eukaryota</taxon>
        <taxon>Metazoa</taxon>
        <taxon>Ecdysozoa</taxon>
        <taxon>Arthropoda</taxon>
        <taxon>Chelicerata</taxon>
        <taxon>Arachnida</taxon>
        <taxon>Acari</taxon>
        <taxon>Parasitiformes</taxon>
        <taxon>Ixodida</taxon>
        <taxon>Ixodoidea</taxon>
        <taxon>Ixodidae</taxon>
        <taxon>Amblyomminae</taxon>
        <taxon>Amblyomma</taxon>
    </lineage>
</organism>
<keyword evidence="1" id="KW-1133">Transmembrane helix</keyword>
<protein>
    <submittedName>
        <fullName evidence="2">Uncharacterized protein</fullName>
    </submittedName>
</protein>
<dbReference type="Proteomes" id="UP001321473">
    <property type="component" value="Unassembled WGS sequence"/>
</dbReference>
<name>A0AAQ4DKY4_AMBAM</name>
<sequence length="197" mass="21897">NHTAKYLQIGHKLEAAYSITPHGLGSGFFRRTGAVTMWKLRQQMIFFALFVILPVDLANTINCAANNYMDKVTREVKRNLVKSGGVFLNLENFLFTVSDRDTEVLIEGIFGFLEGVTTRLTRHGNCPRHYKEGGKIVVSCLLSISGATLRYKIVSAVTYNGTRKGSATYDISVNIAMSSLTLETTQQKGMYHSSSIF</sequence>
<evidence type="ECO:0000313" key="3">
    <source>
        <dbReference type="Proteomes" id="UP001321473"/>
    </source>
</evidence>
<dbReference type="EMBL" id="JARKHS020029579">
    <property type="protein sequence ID" value="KAK8763124.1"/>
    <property type="molecule type" value="Genomic_DNA"/>
</dbReference>
<keyword evidence="3" id="KW-1185">Reference proteome</keyword>
<accession>A0AAQ4DKY4</accession>
<evidence type="ECO:0000256" key="1">
    <source>
        <dbReference type="SAM" id="Phobius"/>
    </source>
</evidence>
<gene>
    <name evidence="2" type="ORF">V5799_034267</name>
</gene>
<dbReference type="AlphaFoldDB" id="A0AAQ4DKY4"/>
<evidence type="ECO:0000313" key="2">
    <source>
        <dbReference type="EMBL" id="KAK8763124.1"/>
    </source>
</evidence>
<feature type="non-terminal residue" evidence="2">
    <location>
        <position position="1"/>
    </location>
</feature>
<keyword evidence="1" id="KW-0472">Membrane</keyword>
<keyword evidence="1" id="KW-0812">Transmembrane</keyword>
<comment type="caution">
    <text evidence="2">The sequence shown here is derived from an EMBL/GenBank/DDBJ whole genome shotgun (WGS) entry which is preliminary data.</text>
</comment>
<feature type="transmembrane region" description="Helical" evidence="1">
    <location>
        <begin position="44"/>
        <end position="65"/>
    </location>
</feature>